<feature type="binding site" evidence="6">
    <location>
        <position position="231"/>
    </location>
    <ligand>
        <name>Mg(2+)</name>
        <dbReference type="ChEBI" id="CHEBI:18420"/>
        <label>1</label>
        <note>catalytic</note>
    </ligand>
</feature>
<keyword evidence="5 6" id="KW-0460">Magnesium</keyword>
<dbReference type="Gene3D" id="3.30.540.10">
    <property type="entry name" value="Fructose-1,6-Bisphosphatase, subunit A, domain 1"/>
    <property type="match status" value="1"/>
</dbReference>
<dbReference type="Pfam" id="PF00459">
    <property type="entry name" value="Inositol_P"/>
    <property type="match status" value="1"/>
</dbReference>
<evidence type="ECO:0000313" key="8">
    <source>
        <dbReference type="Proteomes" id="UP000320055"/>
    </source>
</evidence>
<protein>
    <submittedName>
        <fullName evidence="7">Inositol monophosphatase/fructose-1,6-bisphosphatase family protein</fullName>
    </submittedName>
</protein>
<organism evidence="7 8">
    <name type="scientific">Hyella patelloides LEGE 07179</name>
    <dbReference type="NCBI Taxonomy" id="945734"/>
    <lineage>
        <taxon>Bacteria</taxon>
        <taxon>Bacillati</taxon>
        <taxon>Cyanobacteriota</taxon>
        <taxon>Cyanophyceae</taxon>
        <taxon>Pleurocapsales</taxon>
        <taxon>Hyellaceae</taxon>
        <taxon>Hyella</taxon>
    </lineage>
</organism>
<dbReference type="InterPro" id="IPR051090">
    <property type="entry name" value="Inositol_monoP_superfamily"/>
</dbReference>
<evidence type="ECO:0000256" key="2">
    <source>
        <dbReference type="ARBA" id="ARBA00009759"/>
    </source>
</evidence>
<dbReference type="InterPro" id="IPR000760">
    <property type="entry name" value="Inositol_monophosphatase-like"/>
</dbReference>
<evidence type="ECO:0000313" key="7">
    <source>
        <dbReference type="EMBL" id="VEP11780.1"/>
    </source>
</evidence>
<dbReference type="PANTHER" id="PTHR43200">
    <property type="entry name" value="PHOSPHATASE"/>
    <property type="match status" value="1"/>
</dbReference>
<comment type="cofactor">
    <cofactor evidence="1 6">
        <name>Mg(2+)</name>
        <dbReference type="ChEBI" id="CHEBI:18420"/>
    </cofactor>
</comment>
<evidence type="ECO:0000256" key="5">
    <source>
        <dbReference type="ARBA" id="ARBA00022842"/>
    </source>
</evidence>
<dbReference type="Proteomes" id="UP000320055">
    <property type="component" value="Unassembled WGS sequence"/>
</dbReference>
<dbReference type="SUPFAM" id="SSF56655">
    <property type="entry name" value="Carbohydrate phosphatase"/>
    <property type="match status" value="1"/>
</dbReference>
<dbReference type="Gene3D" id="3.40.190.80">
    <property type="match status" value="1"/>
</dbReference>
<evidence type="ECO:0000256" key="6">
    <source>
        <dbReference type="PIRSR" id="PIRSR600760-2"/>
    </source>
</evidence>
<evidence type="ECO:0000256" key="3">
    <source>
        <dbReference type="ARBA" id="ARBA00022723"/>
    </source>
</evidence>
<feature type="binding site" evidence="6">
    <location>
        <position position="76"/>
    </location>
    <ligand>
        <name>Mg(2+)</name>
        <dbReference type="ChEBI" id="CHEBI:18420"/>
        <label>1</label>
        <note>catalytic</note>
    </ligand>
</feature>
<keyword evidence="8" id="KW-1185">Reference proteome</keyword>
<dbReference type="AlphaFoldDB" id="A0A563VJZ0"/>
<evidence type="ECO:0000256" key="1">
    <source>
        <dbReference type="ARBA" id="ARBA00001946"/>
    </source>
</evidence>
<feature type="binding site" evidence="6">
    <location>
        <position position="105"/>
    </location>
    <ligand>
        <name>Mg(2+)</name>
        <dbReference type="ChEBI" id="CHEBI:18420"/>
        <label>1</label>
        <note>catalytic</note>
    </ligand>
</feature>
<dbReference type="RefSeq" id="WP_144869515.1">
    <property type="nucleotide sequence ID" value="NZ_LR213872.1"/>
</dbReference>
<feature type="binding site" evidence="6">
    <location>
        <position position="106"/>
    </location>
    <ligand>
        <name>Mg(2+)</name>
        <dbReference type="ChEBI" id="CHEBI:18420"/>
        <label>1</label>
        <note>catalytic</note>
    </ligand>
</feature>
<dbReference type="GO" id="GO:0046872">
    <property type="term" value="F:metal ion binding"/>
    <property type="evidence" value="ECO:0007669"/>
    <property type="project" value="UniProtKB-KW"/>
</dbReference>
<keyword evidence="3 6" id="KW-0479">Metal-binding</keyword>
<evidence type="ECO:0000256" key="4">
    <source>
        <dbReference type="ARBA" id="ARBA00022801"/>
    </source>
</evidence>
<reference evidence="7 8" key="1">
    <citation type="submission" date="2019-01" db="EMBL/GenBank/DDBJ databases">
        <authorList>
            <person name="Brito A."/>
        </authorList>
    </citation>
    <scope>NUCLEOTIDE SEQUENCE [LARGE SCALE GENOMIC DNA]</scope>
    <source>
        <strain evidence="7">1</strain>
    </source>
</reference>
<dbReference type="EMBL" id="CAACVJ010000023">
    <property type="protein sequence ID" value="VEP11780.1"/>
    <property type="molecule type" value="Genomic_DNA"/>
</dbReference>
<comment type="similarity">
    <text evidence="2">Belongs to the inositol monophosphatase superfamily.</text>
</comment>
<dbReference type="GO" id="GO:0008441">
    <property type="term" value="F:3'(2'),5'-bisphosphate nucleotidase activity"/>
    <property type="evidence" value="ECO:0007669"/>
    <property type="project" value="TreeGrafter"/>
</dbReference>
<proteinExistence type="inferred from homology"/>
<dbReference type="GO" id="GO:0000103">
    <property type="term" value="P:sulfate assimilation"/>
    <property type="evidence" value="ECO:0007669"/>
    <property type="project" value="TreeGrafter"/>
</dbReference>
<accession>A0A563VJZ0</accession>
<feature type="binding site" evidence="6">
    <location>
        <position position="103"/>
    </location>
    <ligand>
        <name>Mg(2+)</name>
        <dbReference type="ChEBI" id="CHEBI:18420"/>
        <label>1</label>
        <note>catalytic</note>
    </ligand>
</feature>
<dbReference type="OrthoDB" id="526606at2"/>
<dbReference type="PANTHER" id="PTHR43200:SF6">
    <property type="entry name" value="3'(2'),5'-BISPHOSPHATE NUCLEOTIDASE"/>
    <property type="match status" value="1"/>
</dbReference>
<sequence>MVINPSPREIITALLPHLRVAAGYARHLQSQINSLPDKDAGDNLFTAALTDADISIQTLIEVAILGTFPNMRFYGEEYEKSHNTKYFRSIELGEQDDYLITLDPIDGTKLYLDGSDNYLIILSVLNADEYEAVMTISPANNSYWLTFRGEGIYQGDLDKDLDACTPLKAIDHQPTILLGWGLASLKPPLDKKYHVIDLEHSYIPDKNFPNYKNMFSGDLIGWATKRGKFIDSAALAFMAKEAGYIVTDLVGLPLVPLSSCENYSYEGIVVGVNREVHQDLLAAVN</sequence>
<keyword evidence="4" id="KW-0378">Hydrolase</keyword>
<name>A0A563VJZ0_9CYAN</name>
<gene>
    <name evidence="7" type="ORF">H1P_1190021</name>
</gene>